<evidence type="ECO:0000256" key="6">
    <source>
        <dbReference type="ARBA" id="ARBA00022692"/>
    </source>
</evidence>
<dbReference type="PANTHER" id="PTHR45436:SF5">
    <property type="entry name" value="SENSOR HISTIDINE KINASE TRCS"/>
    <property type="match status" value="1"/>
</dbReference>
<dbReference type="EC" id="2.7.13.3" evidence="3"/>
<dbReference type="FunFam" id="3.30.565.10:FF:000006">
    <property type="entry name" value="Sensor histidine kinase WalK"/>
    <property type="match status" value="1"/>
</dbReference>
<feature type="domain" description="HAMP" evidence="13">
    <location>
        <begin position="186"/>
        <end position="239"/>
    </location>
</feature>
<evidence type="ECO:0000259" key="12">
    <source>
        <dbReference type="PROSITE" id="PS50109"/>
    </source>
</evidence>
<evidence type="ECO:0000313" key="15">
    <source>
        <dbReference type="EMBL" id="RAM01155.1"/>
    </source>
</evidence>
<keyword evidence="9" id="KW-0902">Two-component regulatory system</keyword>
<evidence type="ECO:0000313" key="17">
    <source>
        <dbReference type="Proteomes" id="UP000293902"/>
    </source>
</evidence>
<evidence type="ECO:0000259" key="13">
    <source>
        <dbReference type="PROSITE" id="PS50885"/>
    </source>
</evidence>
<keyword evidence="6 11" id="KW-0812">Transmembrane</keyword>
<keyword evidence="5" id="KW-0808">Transferase</keyword>
<dbReference type="SUPFAM" id="SSF55874">
    <property type="entry name" value="ATPase domain of HSP90 chaperone/DNA topoisomerase II/histidine kinase"/>
    <property type="match status" value="1"/>
</dbReference>
<keyword evidence="17" id="KW-1185">Reference proteome</keyword>
<dbReference type="Proteomes" id="UP000293902">
    <property type="component" value="Chromosome"/>
</dbReference>
<gene>
    <name evidence="15" type="ORF">DO021_15195</name>
    <name evidence="14" type="ORF">EYB58_12210</name>
</gene>
<dbReference type="SMART" id="SM00388">
    <property type="entry name" value="HisKA"/>
    <property type="match status" value="1"/>
</dbReference>
<evidence type="ECO:0000256" key="8">
    <source>
        <dbReference type="ARBA" id="ARBA00022989"/>
    </source>
</evidence>
<dbReference type="InterPro" id="IPR003661">
    <property type="entry name" value="HisK_dim/P_dom"/>
</dbReference>
<dbReference type="PROSITE" id="PS50885">
    <property type="entry name" value="HAMP"/>
    <property type="match status" value="1"/>
</dbReference>
<dbReference type="EMBL" id="QLNI01000031">
    <property type="protein sequence ID" value="RAM01155.1"/>
    <property type="molecule type" value="Genomic_DNA"/>
</dbReference>
<dbReference type="InterPro" id="IPR003594">
    <property type="entry name" value="HATPase_dom"/>
</dbReference>
<dbReference type="InterPro" id="IPR036097">
    <property type="entry name" value="HisK_dim/P_sf"/>
</dbReference>
<dbReference type="GO" id="GO:0000155">
    <property type="term" value="F:phosphorelay sensor kinase activity"/>
    <property type="evidence" value="ECO:0007669"/>
    <property type="project" value="InterPro"/>
</dbReference>
<keyword evidence="10 11" id="KW-0472">Membrane</keyword>
<evidence type="ECO:0000256" key="1">
    <source>
        <dbReference type="ARBA" id="ARBA00000085"/>
    </source>
</evidence>
<evidence type="ECO:0000256" key="5">
    <source>
        <dbReference type="ARBA" id="ARBA00022679"/>
    </source>
</evidence>
<dbReference type="CDD" id="cd06225">
    <property type="entry name" value="HAMP"/>
    <property type="match status" value="1"/>
</dbReference>
<evidence type="ECO:0000256" key="7">
    <source>
        <dbReference type="ARBA" id="ARBA00022777"/>
    </source>
</evidence>
<dbReference type="InterPro" id="IPR005467">
    <property type="entry name" value="His_kinase_dom"/>
</dbReference>
<dbReference type="SUPFAM" id="SSF158472">
    <property type="entry name" value="HAMP domain-like"/>
    <property type="match status" value="1"/>
</dbReference>
<dbReference type="InterPro" id="IPR050428">
    <property type="entry name" value="TCS_sensor_his_kinase"/>
</dbReference>
<dbReference type="GO" id="GO:0005886">
    <property type="term" value="C:plasma membrane"/>
    <property type="evidence" value="ECO:0007669"/>
    <property type="project" value="TreeGrafter"/>
</dbReference>
<dbReference type="Pfam" id="PF02518">
    <property type="entry name" value="HATPase_c"/>
    <property type="match status" value="1"/>
</dbReference>
<dbReference type="InterPro" id="IPR003660">
    <property type="entry name" value="HAMP_dom"/>
</dbReference>
<keyword evidence="8 11" id="KW-1133">Transmembrane helix</keyword>
<evidence type="ECO:0000256" key="10">
    <source>
        <dbReference type="ARBA" id="ARBA00023136"/>
    </source>
</evidence>
<comment type="catalytic activity">
    <reaction evidence="1">
        <text>ATP + protein L-histidine = ADP + protein N-phospho-L-histidine.</text>
        <dbReference type="EC" id="2.7.13.3"/>
    </reaction>
</comment>
<dbReference type="Pfam" id="PF00672">
    <property type="entry name" value="HAMP"/>
    <property type="match status" value="1"/>
</dbReference>
<dbReference type="EMBL" id="CP036313">
    <property type="protein sequence ID" value="QBH13620.1"/>
    <property type="molecule type" value="Genomic_DNA"/>
</dbReference>
<reference evidence="14 17" key="2">
    <citation type="submission" date="2019-02" db="EMBL/GenBank/DDBJ databases">
        <title>Complete genome sequence of Desulfobacter hydrogenophilus AcRS1.</title>
        <authorList>
            <person name="Marietou A."/>
            <person name="Lund M.B."/>
            <person name="Marshall I.P.G."/>
            <person name="Schreiber L."/>
            <person name="Jorgensen B."/>
        </authorList>
    </citation>
    <scope>NUCLEOTIDE SEQUENCE [LARGE SCALE GENOMIC DNA]</scope>
    <source>
        <strain evidence="14 17">AcRS1</strain>
    </source>
</reference>
<dbReference type="OrthoDB" id="9815202at2"/>
<dbReference type="CDD" id="cd00075">
    <property type="entry name" value="HATPase"/>
    <property type="match status" value="1"/>
</dbReference>
<dbReference type="Gene3D" id="1.10.287.130">
    <property type="match status" value="1"/>
</dbReference>
<proteinExistence type="predicted"/>
<reference evidence="15 16" key="1">
    <citation type="submission" date="2018-06" db="EMBL/GenBank/DDBJ databases">
        <title>Complete Genome Sequence of Desulfobacter hydrogenophilus (DSM3380).</title>
        <authorList>
            <person name="Marietou A."/>
            <person name="Schreiber L."/>
            <person name="Marshall I."/>
            <person name="Jorgensen B."/>
        </authorList>
    </citation>
    <scope>NUCLEOTIDE SEQUENCE [LARGE SCALE GENOMIC DNA]</scope>
    <source>
        <strain evidence="15 16">DSM 3380</strain>
    </source>
</reference>
<dbReference type="Gene3D" id="6.10.340.10">
    <property type="match status" value="1"/>
</dbReference>
<feature type="transmembrane region" description="Helical" evidence="11">
    <location>
        <begin position="7"/>
        <end position="28"/>
    </location>
</feature>
<evidence type="ECO:0000313" key="16">
    <source>
        <dbReference type="Proteomes" id="UP000248798"/>
    </source>
</evidence>
<dbReference type="Gene3D" id="3.30.565.10">
    <property type="entry name" value="Histidine kinase-like ATPase, C-terminal domain"/>
    <property type="match status" value="1"/>
</dbReference>
<keyword evidence="7 15" id="KW-0418">Kinase</keyword>
<evidence type="ECO:0000256" key="11">
    <source>
        <dbReference type="SAM" id="Phobius"/>
    </source>
</evidence>
<name>A0A328FDN2_9BACT</name>
<dbReference type="PANTHER" id="PTHR45436">
    <property type="entry name" value="SENSOR HISTIDINE KINASE YKOH"/>
    <property type="match status" value="1"/>
</dbReference>
<evidence type="ECO:0000256" key="3">
    <source>
        <dbReference type="ARBA" id="ARBA00012438"/>
    </source>
</evidence>
<sequence length="463" mass="53234">MKIRKKITLWISGAALLSTIIFSSIIFWELTEEPFKLIDKEIEHMATTLADRLRDAGSFVEDLNLNGMPYDPDHYWIMVKADQEQMLYQSKLTEFTDLSAPNKESKYLIEKHIPKSKIWLQQDSKDDVLFRVMVVREQIRGRSIEIRIAKPIEDLEEELIELAIDIGISLCLCALGIFILSYVLAGRILRPISAIIHQSREISEKSLDKRIPLGKTRDELYELSVALNKMFDRIQHSFNRQKEFIGNASHELKSPVTLLMLSQEDMLMNEALSPSAEESLMKQLDTSRRMSHLVKNLLDLSRMEQQDILHMVRLDLAVTIERVLDDYADVLTEKQILVQNQVNFPCPIMGDPEKLFRLFVNLIDNAIRYNLPAEGTIRIRVERLKTEVCIEILNSGFKIPEQDISRLFEQFYRVEKSRSQSLGGSGLGLAIAQKIVKLHNGRINITNGPNQMIQTIVCLPENS</sequence>
<dbReference type="PROSITE" id="PS50109">
    <property type="entry name" value="HIS_KIN"/>
    <property type="match status" value="1"/>
</dbReference>
<dbReference type="Proteomes" id="UP000248798">
    <property type="component" value="Unassembled WGS sequence"/>
</dbReference>
<feature type="domain" description="Histidine kinase" evidence="12">
    <location>
        <begin position="247"/>
        <end position="463"/>
    </location>
</feature>
<evidence type="ECO:0000256" key="4">
    <source>
        <dbReference type="ARBA" id="ARBA00022553"/>
    </source>
</evidence>
<accession>A0A328FDN2</accession>
<protein>
    <recommendedName>
        <fullName evidence="3">histidine kinase</fullName>
        <ecNumber evidence="3">2.7.13.3</ecNumber>
    </recommendedName>
</protein>
<dbReference type="InterPro" id="IPR004358">
    <property type="entry name" value="Sig_transdc_His_kin-like_C"/>
</dbReference>
<evidence type="ECO:0000313" key="14">
    <source>
        <dbReference type="EMBL" id="QBH13620.1"/>
    </source>
</evidence>
<comment type="subcellular location">
    <subcellularLocation>
        <location evidence="2">Membrane</location>
    </subcellularLocation>
</comment>
<dbReference type="CDD" id="cd00082">
    <property type="entry name" value="HisKA"/>
    <property type="match status" value="1"/>
</dbReference>
<organism evidence="15 16">
    <name type="scientific">Desulfobacter hydrogenophilus</name>
    <dbReference type="NCBI Taxonomy" id="2291"/>
    <lineage>
        <taxon>Bacteria</taxon>
        <taxon>Pseudomonadati</taxon>
        <taxon>Thermodesulfobacteriota</taxon>
        <taxon>Desulfobacteria</taxon>
        <taxon>Desulfobacterales</taxon>
        <taxon>Desulfobacteraceae</taxon>
        <taxon>Desulfobacter</taxon>
    </lineage>
</organism>
<dbReference type="InterPro" id="IPR036890">
    <property type="entry name" value="HATPase_C_sf"/>
</dbReference>
<dbReference type="SMART" id="SM00387">
    <property type="entry name" value="HATPase_c"/>
    <property type="match status" value="1"/>
</dbReference>
<dbReference type="AlphaFoldDB" id="A0A328FDN2"/>
<evidence type="ECO:0000256" key="9">
    <source>
        <dbReference type="ARBA" id="ARBA00023012"/>
    </source>
</evidence>
<dbReference type="RefSeq" id="WP_111958186.1">
    <property type="nucleotide sequence ID" value="NZ_CP036313.1"/>
</dbReference>
<dbReference type="SMART" id="SM00304">
    <property type="entry name" value="HAMP"/>
    <property type="match status" value="1"/>
</dbReference>
<evidence type="ECO:0000256" key="2">
    <source>
        <dbReference type="ARBA" id="ARBA00004370"/>
    </source>
</evidence>
<dbReference type="PRINTS" id="PR00344">
    <property type="entry name" value="BCTRLSENSOR"/>
</dbReference>
<dbReference type="Pfam" id="PF00512">
    <property type="entry name" value="HisKA"/>
    <property type="match status" value="1"/>
</dbReference>
<dbReference type="SUPFAM" id="SSF47384">
    <property type="entry name" value="Homodimeric domain of signal transducing histidine kinase"/>
    <property type="match status" value="1"/>
</dbReference>
<keyword evidence="4" id="KW-0597">Phosphoprotein</keyword>